<dbReference type="EMBL" id="KB467831">
    <property type="protein sequence ID" value="PCH34197.1"/>
    <property type="molecule type" value="Genomic_DNA"/>
</dbReference>
<dbReference type="AlphaFoldDB" id="A0A2H3JE02"/>
<keyword evidence="3" id="KW-0862">Zinc</keyword>
<keyword evidence="1" id="KW-0479">Metal-binding</keyword>
<evidence type="ECO:0000313" key="7">
    <source>
        <dbReference type="EMBL" id="PCH34197.1"/>
    </source>
</evidence>
<proteinExistence type="predicted"/>
<dbReference type="SUPFAM" id="SSF57850">
    <property type="entry name" value="RING/U-box"/>
    <property type="match status" value="1"/>
</dbReference>
<dbReference type="STRING" id="742152.A0A2H3JE02"/>
<feature type="compositionally biased region" description="Low complexity" evidence="5">
    <location>
        <begin position="100"/>
        <end position="116"/>
    </location>
</feature>
<gene>
    <name evidence="7" type="ORF">WOLCODRAFT_22530</name>
</gene>
<dbReference type="PANTHER" id="PTHR45931:SF3">
    <property type="entry name" value="RING ZINC FINGER-CONTAINING PROTEIN"/>
    <property type="match status" value="1"/>
</dbReference>
<dbReference type="GO" id="GO:0008270">
    <property type="term" value="F:zinc ion binding"/>
    <property type="evidence" value="ECO:0007669"/>
    <property type="project" value="UniProtKB-KW"/>
</dbReference>
<evidence type="ECO:0000256" key="3">
    <source>
        <dbReference type="ARBA" id="ARBA00022833"/>
    </source>
</evidence>
<evidence type="ECO:0000256" key="1">
    <source>
        <dbReference type="ARBA" id="ARBA00022723"/>
    </source>
</evidence>
<dbReference type="InterPro" id="IPR013083">
    <property type="entry name" value="Znf_RING/FYVE/PHD"/>
</dbReference>
<feature type="domain" description="RING-type" evidence="6">
    <location>
        <begin position="262"/>
        <end position="309"/>
    </location>
</feature>
<dbReference type="GO" id="GO:0006511">
    <property type="term" value="P:ubiquitin-dependent protein catabolic process"/>
    <property type="evidence" value="ECO:0007669"/>
    <property type="project" value="TreeGrafter"/>
</dbReference>
<feature type="region of interest" description="Disordered" evidence="5">
    <location>
        <begin position="80"/>
        <end position="162"/>
    </location>
</feature>
<dbReference type="PROSITE" id="PS50089">
    <property type="entry name" value="ZF_RING_2"/>
    <property type="match status" value="1"/>
</dbReference>
<reference evidence="7 8" key="1">
    <citation type="journal article" date="2012" name="Science">
        <title>The Paleozoic origin of enzymatic lignin decomposition reconstructed from 31 fungal genomes.</title>
        <authorList>
            <person name="Floudas D."/>
            <person name="Binder M."/>
            <person name="Riley R."/>
            <person name="Barry K."/>
            <person name="Blanchette R.A."/>
            <person name="Henrissat B."/>
            <person name="Martinez A.T."/>
            <person name="Otillar R."/>
            <person name="Spatafora J.W."/>
            <person name="Yadav J.S."/>
            <person name="Aerts A."/>
            <person name="Benoit I."/>
            <person name="Boyd A."/>
            <person name="Carlson A."/>
            <person name="Copeland A."/>
            <person name="Coutinho P.M."/>
            <person name="de Vries R.P."/>
            <person name="Ferreira P."/>
            <person name="Findley K."/>
            <person name="Foster B."/>
            <person name="Gaskell J."/>
            <person name="Glotzer D."/>
            <person name="Gorecki P."/>
            <person name="Heitman J."/>
            <person name="Hesse C."/>
            <person name="Hori C."/>
            <person name="Igarashi K."/>
            <person name="Jurgens J.A."/>
            <person name="Kallen N."/>
            <person name="Kersten P."/>
            <person name="Kohler A."/>
            <person name="Kuees U."/>
            <person name="Kumar T.K.A."/>
            <person name="Kuo A."/>
            <person name="LaButti K."/>
            <person name="Larrondo L.F."/>
            <person name="Lindquist E."/>
            <person name="Ling A."/>
            <person name="Lombard V."/>
            <person name="Lucas S."/>
            <person name="Lundell T."/>
            <person name="Martin R."/>
            <person name="McLaughlin D.J."/>
            <person name="Morgenstern I."/>
            <person name="Morin E."/>
            <person name="Murat C."/>
            <person name="Nagy L.G."/>
            <person name="Nolan M."/>
            <person name="Ohm R.A."/>
            <person name="Patyshakuliyeva A."/>
            <person name="Rokas A."/>
            <person name="Ruiz-Duenas F.J."/>
            <person name="Sabat G."/>
            <person name="Salamov A."/>
            <person name="Samejima M."/>
            <person name="Schmutz J."/>
            <person name="Slot J.C."/>
            <person name="St John F."/>
            <person name="Stenlid J."/>
            <person name="Sun H."/>
            <person name="Sun S."/>
            <person name="Syed K."/>
            <person name="Tsang A."/>
            <person name="Wiebenga A."/>
            <person name="Young D."/>
            <person name="Pisabarro A."/>
            <person name="Eastwood D.C."/>
            <person name="Martin F."/>
            <person name="Cullen D."/>
            <person name="Grigoriev I.V."/>
            <person name="Hibbett D.S."/>
        </authorList>
    </citation>
    <scope>NUCLEOTIDE SEQUENCE [LARGE SCALE GENOMIC DNA]</scope>
    <source>
        <strain evidence="7 8">MD-104</strain>
    </source>
</reference>
<dbReference type="GO" id="GO:0005634">
    <property type="term" value="C:nucleus"/>
    <property type="evidence" value="ECO:0007669"/>
    <property type="project" value="TreeGrafter"/>
</dbReference>
<dbReference type="GO" id="GO:0061630">
    <property type="term" value="F:ubiquitin protein ligase activity"/>
    <property type="evidence" value="ECO:0007669"/>
    <property type="project" value="TreeGrafter"/>
</dbReference>
<evidence type="ECO:0000259" key="6">
    <source>
        <dbReference type="PROSITE" id="PS50089"/>
    </source>
</evidence>
<keyword evidence="2 4" id="KW-0863">Zinc-finger</keyword>
<organism evidence="7 8">
    <name type="scientific">Wolfiporia cocos (strain MD-104)</name>
    <name type="common">Brown rot fungus</name>
    <dbReference type="NCBI Taxonomy" id="742152"/>
    <lineage>
        <taxon>Eukaryota</taxon>
        <taxon>Fungi</taxon>
        <taxon>Dikarya</taxon>
        <taxon>Basidiomycota</taxon>
        <taxon>Agaricomycotina</taxon>
        <taxon>Agaricomycetes</taxon>
        <taxon>Polyporales</taxon>
        <taxon>Phaeolaceae</taxon>
        <taxon>Wolfiporia</taxon>
    </lineage>
</organism>
<keyword evidence="8" id="KW-1185">Reference proteome</keyword>
<dbReference type="Gene3D" id="3.30.40.10">
    <property type="entry name" value="Zinc/RING finger domain, C3HC4 (zinc finger)"/>
    <property type="match status" value="1"/>
</dbReference>
<dbReference type="Pfam" id="PF13639">
    <property type="entry name" value="zf-RING_2"/>
    <property type="match status" value="1"/>
</dbReference>
<feature type="compositionally biased region" description="Low complexity" evidence="5">
    <location>
        <begin position="370"/>
        <end position="392"/>
    </location>
</feature>
<dbReference type="InterPro" id="IPR051834">
    <property type="entry name" value="RING_finger_E3_ligase"/>
</dbReference>
<dbReference type="OMA" id="MVPDPHC"/>
<dbReference type="InterPro" id="IPR001841">
    <property type="entry name" value="Znf_RING"/>
</dbReference>
<feature type="region of interest" description="Disordered" evidence="5">
    <location>
        <begin position="316"/>
        <end position="411"/>
    </location>
</feature>
<evidence type="ECO:0000256" key="5">
    <source>
        <dbReference type="SAM" id="MobiDB-lite"/>
    </source>
</evidence>
<feature type="compositionally biased region" description="Gly residues" evidence="5">
    <location>
        <begin position="124"/>
        <end position="147"/>
    </location>
</feature>
<evidence type="ECO:0000313" key="8">
    <source>
        <dbReference type="Proteomes" id="UP000218811"/>
    </source>
</evidence>
<dbReference type="PANTHER" id="PTHR45931">
    <property type="entry name" value="SI:CH211-59O9.10"/>
    <property type="match status" value="1"/>
</dbReference>
<dbReference type="SMART" id="SM00184">
    <property type="entry name" value="RING"/>
    <property type="match status" value="1"/>
</dbReference>
<accession>A0A2H3JE02</accession>
<evidence type="ECO:0000256" key="2">
    <source>
        <dbReference type="ARBA" id="ARBA00022771"/>
    </source>
</evidence>
<protein>
    <recommendedName>
        <fullName evidence="6">RING-type domain-containing protein</fullName>
    </recommendedName>
</protein>
<sequence>MSSREAAWYCHECHSETHPLMVPDPHCERCHSDFVEMIENAADDPRAPQAPPFGDYGDDTFPPDVDSFFAATRALLGAFAPHPPREADPARASSRQRTQSMGGSPRSGPGEPSGSGMTIRISGSPGGGHTMIIGGGGGGGGGGGSRSGRGPRLAGDGEMPGDGGMPGELMTRYLLAMLASQGRGEGRARLTEIMGGLFPMAEGAENGRWGDYVYNQEALDQIITHIMETSNAHAPVPATEEVMQNLPRSVLEKGSTLLGRDCAVCKEEFRTDAEDADELVVVTLPCQHPFHESCIMPWLKSSGTCPVCRYQLVPQPDSHAPGPGPPGGSAPSPENPRRRSGSGGGSSGTNFLSSFFGGLGGSGSSGSSGTGNSSSSNNNNNQGSSRNNQSSSRRQHQDSIPGGWDEPMELD</sequence>
<dbReference type="OrthoDB" id="8062037at2759"/>
<feature type="compositionally biased region" description="Gly residues" evidence="5">
    <location>
        <begin position="357"/>
        <end position="369"/>
    </location>
</feature>
<evidence type="ECO:0000256" key="4">
    <source>
        <dbReference type="PROSITE-ProRule" id="PRU00175"/>
    </source>
</evidence>
<name>A0A2H3JE02_WOLCO</name>
<dbReference type="Proteomes" id="UP000218811">
    <property type="component" value="Unassembled WGS sequence"/>
</dbReference>